<dbReference type="EMBL" id="CAJOBA010009921">
    <property type="protein sequence ID" value="CAF3862707.1"/>
    <property type="molecule type" value="Genomic_DNA"/>
</dbReference>
<accession>A0A8S2E0M0</accession>
<proteinExistence type="predicted"/>
<name>A0A8S2E0M0_9BILA</name>
<sequence>MLVDEHQKQQWNTQEDEHKAEFEQKQQLLLLKLLVKNQCQTSFADYEKKEYQLDKVDAIKKFFRRLLCEFIDTFVHLDNGQYDNLVGLEQIIETRIHNINQSINQNGNPNCDANINPNGNPFVNSNIYSNVYPNGNLSLNDLYQLQCKRNKYVYQKEIVYRLVNYIEKVDGHNEDALTRITTISYVNPFCHAGRQ</sequence>
<evidence type="ECO:0000313" key="3">
    <source>
        <dbReference type="Proteomes" id="UP000677228"/>
    </source>
</evidence>
<dbReference type="Proteomes" id="UP000682733">
    <property type="component" value="Unassembled WGS sequence"/>
</dbReference>
<evidence type="ECO:0000313" key="2">
    <source>
        <dbReference type="EMBL" id="CAF3862707.1"/>
    </source>
</evidence>
<dbReference type="Proteomes" id="UP000677228">
    <property type="component" value="Unassembled WGS sequence"/>
</dbReference>
<dbReference type="AlphaFoldDB" id="A0A8S2E0M0"/>
<gene>
    <name evidence="1" type="ORF">OVA965_LOCUS19308</name>
    <name evidence="2" type="ORF">TMI583_LOCUS19322</name>
</gene>
<evidence type="ECO:0000313" key="1">
    <source>
        <dbReference type="EMBL" id="CAF1101336.1"/>
    </source>
</evidence>
<reference evidence="1" key="1">
    <citation type="submission" date="2021-02" db="EMBL/GenBank/DDBJ databases">
        <authorList>
            <person name="Nowell W R."/>
        </authorList>
    </citation>
    <scope>NUCLEOTIDE SEQUENCE</scope>
</reference>
<protein>
    <submittedName>
        <fullName evidence="1">Uncharacterized protein</fullName>
    </submittedName>
</protein>
<dbReference type="EMBL" id="CAJNOK010009901">
    <property type="protein sequence ID" value="CAF1101336.1"/>
    <property type="molecule type" value="Genomic_DNA"/>
</dbReference>
<organism evidence="1 3">
    <name type="scientific">Didymodactylos carnosus</name>
    <dbReference type="NCBI Taxonomy" id="1234261"/>
    <lineage>
        <taxon>Eukaryota</taxon>
        <taxon>Metazoa</taxon>
        <taxon>Spiralia</taxon>
        <taxon>Gnathifera</taxon>
        <taxon>Rotifera</taxon>
        <taxon>Eurotatoria</taxon>
        <taxon>Bdelloidea</taxon>
        <taxon>Philodinida</taxon>
        <taxon>Philodinidae</taxon>
        <taxon>Didymodactylos</taxon>
    </lineage>
</organism>
<comment type="caution">
    <text evidence="1">The sequence shown here is derived from an EMBL/GenBank/DDBJ whole genome shotgun (WGS) entry which is preliminary data.</text>
</comment>